<keyword evidence="3" id="KW-1185">Reference proteome</keyword>
<dbReference type="InterPro" id="IPR043504">
    <property type="entry name" value="Peptidase_S1_PA_chymotrypsin"/>
</dbReference>
<dbReference type="Pfam" id="PF00680">
    <property type="entry name" value="RdRP_1"/>
    <property type="match status" value="1"/>
</dbReference>
<dbReference type="GO" id="GO:0039694">
    <property type="term" value="P:viral RNA genome replication"/>
    <property type="evidence" value="ECO:0007669"/>
    <property type="project" value="InterPro"/>
</dbReference>
<evidence type="ECO:0000313" key="3">
    <source>
        <dbReference type="Proteomes" id="UP000324611"/>
    </source>
</evidence>
<proteinExistence type="predicted"/>
<dbReference type="AlphaFoldDB" id="A0A5B2VGZ6"/>
<dbReference type="InterPro" id="IPR001205">
    <property type="entry name" value="RNA-dir_pol_C"/>
</dbReference>
<dbReference type="CDD" id="cd23169">
    <property type="entry name" value="ps-ssRNAv-Picornavirales"/>
    <property type="match status" value="1"/>
</dbReference>
<feature type="domain" description="RdRp catalytic" evidence="1">
    <location>
        <begin position="361"/>
        <end position="488"/>
    </location>
</feature>
<comment type="caution">
    <text evidence="2">The sequence shown here is derived from an EMBL/GenBank/DDBJ whole genome shotgun (WGS) entry which is preliminary data.</text>
</comment>
<dbReference type="GO" id="GO:0003723">
    <property type="term" value="F:RNA binding"/>
    <property type="evidence" value="ECO:0007669"/>
    <property type="project" value="InterPro"/>
</dbReference>
<name>A0A5B2VGZ6_9BACT</name>
<dbReference type="GO" id="GO:0003968">
    <property type="term" value="F:RNA-directed RNA polymerase activity"/>
    <property type="evidence" value="ECO:0007669"/>
    <property type="project" value="InterPro"/>
</dbReference>
<dbReference type="SUPFAM" id="SSF50494">
    <property type="entry name" value="Trypsin-like serine proteases"/>
    <property type="match status" value="1"/>
</dbReference>
<evidence type="ECO:0000313" key="2">
    <source>
        <dbReference type="EMBL" id="KAA2237609.1"/>
    </source>
</evidence>
<dbReference type="InterPro" id="IPR007094">
    <property type="entry name" value="RNA-dir_pol_PSvirus"/>
</dbReference>
<dbReference type="InterPro" id="IPR043128">
    <property type="entry name" value="Rev_trsase/Diguanyl_cyclase"/>
</dbReference>
<dbReference type="Proteomes" id="UP000324611">
    <property type="component" value="Unassembled WGS sequence"/>
</dbReference>
<dbReference type="PROSITE" id="PS50507">
    <property type="entry name" value="RDRP_SSRNA_POS"/>
    <property type="match status" value="1"/>
</dbReference>
<dbReference type="InterPro" id="IPR009003">
    <property type="entry name" value="Peptidase_S1_PA"/>
</dbReference>
<evidence type="ECO:0000259" key="1">
    <source>
        <dbReference type="PROSITE" id="PS50507"/>
    </source>
</evidence>
<reference evidence="2 3" key="1">
    <citation type="submission" date="2019-09" db="EMBL/GenBank/DDBJ databases">
        <title>Chitinophaga ginsengihumi sp. nov., isolated from soil of ginseng rhizosphere.</title>
        <authorList>
            <person name="Lee J."/>
        </authorList>
    </citation>
    <scope>NUCLEOTIDE SEQUENCE [LARGE SCALE GENOMIC DNA]</scope>
    <source>
        <strain evidence="2 3">BN140078</strain>
    </source>
</reference>
<dbReference type="SUPFAM" id="SSF56672">
    <property type="entry name" value="DNA/RNA polymerases"/>
    <property type="match status" value="1"/>
</dbReference>
<organism evidence="2 3">
    <name type="scientific">Chitinophaga agrisoli</name>
    <dbReference type="NCBI Taxonomy" id="2607653"/>
    <lineage>
        <taxon>Bacteria</taxon>
        <taxon>Pseudomonadati</taxon>
        <taxon>Bacteroidota</taxon>
        <taxon>Chitinophagia</taxon>
        <taxon>Chitinophagales</taxon>
        <taxon>Chitinophagaceae</taxon>
        <taxon>Chitinophaga</taxon>
    </lineage>
</organism>
<dbReference type="InterPro" id="IPR043502">
    <property type="entry name" value="DNA/RNA_pol_sf"/>
</dbReference>
<accession>A0A5B2VGZ6</accession>
<dbReference type="EMBL" id="VUOC01000021">
    <property type="protein sequence ID" value="KAA2237609.1"/>
    <property type="molecule type" value="Genomic_DNA"/>
</dbReference>
<dbReference type="Gene3D" id="1.20.960.20">
    <property type="match status" value="1"/>
</dbReference>
<reference evidence="2 3" key="2">
    <citation type="submission" date="2019-09" db="EMBL/GenBank/DDBJ databases">
        <authorList>
            <person name="Jin C."/>
        </authorList>
    </citation>
    <scope>NUCLEOTIDE SEQUENCE [LARGE SCALE GENOMIC DNA]</scope>
    <source>
        <strain evidence="2 3">BN140078</strain>
    </source>
</reference>
<protein>
    <recommendedName>
        <fullName evidence="1">RdRp catalytic domain-containing protein</fullName>
    </recommendedName>
</protein>
<dbReference type="Gene3D" id="3.30.70.270">
    <property type="match status" value="1"/>
</dbReference>
<gene>
    <name evidence="2" type="ORF">F0L74_32760</name>
</gene>
<dbReference type="GO" id="GO:0006351">
    <property type="term" value="P:DNA-templated transcription"/>
    <property type="evidence" value="ECO:0007669"/>
    <property type="project" value="InterPro"/>
</dbReference>
<dbReference type="Gene3D" id="2.40.10.10">
    <property type="entry name" value="Trypsin-like serine proteases"/>
    <property type="match status" value="1"/>
</dbReference>
<sequence>MSGESMHCVMNVEYNKEVTDACGWLRLSECYSYKYTAVGLCGSALLCSTLERPIVGIHFAGTTTFGYAEPICAESFNELDVKHYEYEMCDLRLDGGKERIQFDTLLYPQGTVQDAYSHHQGSVSQYVPSLVHGVYDVDTEPNPLSPRDQRLPPNSPPLKCGVEHMGKPPLDFPNELLNPAADDLEDVILGNVKPVRVAVGKLSLQDAICGNVNVKGFEPLEWSSSEGFPLKALRPPGVKGKKWLFDLDETPSGYVLKGMHGELKRQLTICEMLRRDGVRCPTIFVDCLKDTCIDIEKCKIPGKTRIFSISPVQYTIAFKQYFGDFLASYQGARLSAEHGIGLNVDSLEWSQVADHITSRGSSIIAGDYKNFGPGLMLKCVEKAFNIIIKWYERYDNDPERQLVRRVMLSEILHARHLCLNVVYGVPCGIPSGSPVTTPLNSLVNSLYLRCAWRHITKQNFSTMHEHIRILTYGDDVCVSVSDVYKDIYNTATLSEFFKMYNIIFTDIDKSDNIVKFRQLNNVSFLKRGFKLHPSSRSIFIAPIELQSIRKCVNWITRKGDPMGNTLENCKQACELAFGHGPEYYNEVREFLQQECMKRLGRTFQAPRWYEKSLQCYGI</sequence>